<organism evidence="1 2">
    <name type="scientific">Streptomyces tremellae</name>
    <dbReference type="NCBI Taxonomy" id="1124239"/>
    <lineage>
        <taxon>Bacteria</taxon>
        <taxon>Bacillati</taxon>
        <taxon>Actinomycetota</taxon>
        <taxon>Actinomycetes</taxon>
        <taxon>Kitasatosporales</taxon>
        <taxon>Streptomycetaceae</taxon>
        <taxon>Streptomyces</taxon>
    </lineage>
</organism>
<keyword evidence="2" id="KW-1185">Reference proteome</keyword>
<proteinExistence type="predicted"/>
<protein>
    <submittedName>
        <fullName evidence="1">Uncharacterized protein</fullName>
    </submittedName>
</protein>
<dbReference type="EMBL" id="BAABEP010000002">
    <property type="protein sequence ID" value="GAA3709238.1"/>
    <property type="molecule type" value="Genomic_DNA"/>
</dbReference>
<evidence type="ECO:0000313" key="2">
    <source>
        <dbReference type="Proteomes" id="UP001499884"/>
    </source>
</evidence>
<dbReference type="RefSeq" id="WP_345640228.1">
    <property type="nucleotide sequence ID" value="NZ_BAABEP010000002.1"/>
</dbReference>
<accession>A0ABP7DTC4</accession>
<gene>
    <name evidence="1" type="ORF">GCM10023082_03990</name>
</gene>
<name>A0ABP7DTC4_9ACTN</name>
<sequence>MPAANPTDTPLDERGGSYTEDRCHDLVEGYDEDGPTAYECGAPVRHTETGYGCTRGHSYTYAAHREAEGWDYASDPVEAELLGRAGVIGVRPGDGRPWL</sequence>
<evidence type="ECO:0000313" key="1">
    <source>
        <dbReference type="EMBL" id="GAA3709238.1"/>
    </source>
</evidence>
<comment type="caution">
    <text evidence="1">The sequence shown here is derived from an EMBL/GenBank/DDBJ whole genome shotgun (WGS) entry which is preliminary data.</text>
</comment>
<dbReference type="Proteomes" id="UP001499884">
    <property type="component" value="Unassembled WGS sequence"/>
</dbReference>
<reference evidence="2" key="1">
    <citation type="journal article" date="2019" name="Int. J. Syst. Evol. Microbiol.">
        <title>The Global Catalogue of Microorganisms (GCM) 10K type strain sequencing project: providing services to taxonomists for standard genome sequencing and annotation.</title>
        <authorList>
            <consortium name="The Broad Institute Genomics Platform"/>
            <consortium name="The Broad Institute Genome Sequencing Center for Infectious Disease"/>
            <person name="Wu L."/>
            <person name="Ma J."/>
        </authorList>
    </citation>
    <scope>NUCLEOTIDE SEQUENCE [LARGE SCALE GENOMIC DNA]</scope>
    <source>
        <strain evidence="2">JCM 30846</strain>
    </source>
</reference>